<keyword evidence="6" id="KW-0539">Nucleus</keyword>
<dbReference type="GO" id="GO:0005634">
    <property type="term" value="C:nucleus"/>
    <property type="evidence" value="ECO:0007669"/>
    <property type="project" value="UniProtKB-SubCell"/>
</dbReference>
<keyword evidence="5" id="KW-0804">Transcription</keyword>
<dbReference type="InterPro" id="IPR022042">
    <property type="entry name" value="snRNA-activating_su3"/>
</dbReference>
<dbReference type="PANTHER" id="PTHR13421:SF16">
    <property type="entry name" value="SNRNA-ACTIVATING PROTEIN COMPLEX SUBUNIT 3"/>
    <property type="match status" value="1"/>
</dbReference>
<evidence type="ECO:0000256" key="4">
    <source>
        <dbReference type="ARBA" id="ARBA00023125"/>
    </source>
</evidence>
<dbReference type="Pfam" id="PF12251">
    <property type="entry name" value="SNAPC3"/>
    <property type="match status" value="1"/>
</dbReference>
<dbReference type="GO" id="GO:0001046">
    <property type="term" value="F:core promoter sequence-specific DNA binding"/>
    <property type="evidence" value="ECO:0007669"/>
    <property type="project" value="TreeGrafter"/>
</dbReference>
<dbReference type="AlphaFoldDB" id="A0AAD5V4E8"/>
<dbReference type="GO" id="GO:0042795">
    <property type="term" value="P:snRNA transcription by RNA polymerase II"/>
    <property type="evidence" value="ECO:0007669"/>
    <property type="project" value="TreeGrafter"/>
</dbReference>
<evidence type="ECO:0000256" key="6">
    <source>
        <dbReference type="ARBA" id="ARBA00023242"/>
    </source>
</evidence>
<dbReference type="PANTHER" id="PTHR13421">
    <property type="entry name" value="SNRNA-ACTIVATING PROTEIN COMPLEX SUBUNIT 3"/>
    <property type="match status" value="1"/>
</dbReference>
<protein>
    <submittedName>
        <fullName evidence="7">Uncharacterized protein</fullName>
    </submittedName>
</protein>
<dbReference type="Proteomes" id="UP001212997">
    <property type="component" value="Unassembled WGS sequence"/>
</dbReference>
<organism evidence="7 8">
    <name type="scientific">Meripilus lineatus</name>
    <dbReference type="NCBI Taxonomy" id="2056292"/>
    <lineage>
        <taxon>Eukaryota</taxon>
        <taxon>Fungi</taxon>
        <taxon>Dikarya</taxon>
        <taxon>Basidiomycota</taxon>
        <taxon>Agaricomycotina</taxon>
        <taxon>Agaricomycetes</taxon>
        <taxon>Polyporales</taxon>
        <taxon>Meripilaceae</taxon>
        <taxon>Meripilus</taxon>
    </lineage>
</organism>
<dbReference type="GO" id="GO:0019185">
    <property type="term" value="C:snRNA-activating protein complex"/>
    <property type="evidence" value="ECO:0007669"/>
    <property type="project" value="TreeGrafter"/>
</dbReference>
<comment type="subcellular location">
    <subcellularLocation>
        <location evidence="1">Nucleus</location>
    </subcellularLocation>
</comment>
<evidence type="ECO:0000313" key="7">
    <source>
        <dbReference type="EMBL" id="KAJ3482177.1"/>
    </source>
</evidence>
<evidence type="ECO:0000313" key="8">
    <source>
        <dbReference type="Proteomes" id="UP001212997"/>
    </source>
</evidence>
<evidence type="ECO:0000256" key="1">
    <source>
        <dbReference type="ARBA" id="ARBA00004123"/>
    </source>
</evidence>
<dbReference type="GO" id="GO:0042796">
    <property type="term" value="P:snRNA transcription by RNA polymerase III"/>
    <property type="evidence" value="ECO:0007669"/>
    <property type="project" value="TreeGrafter"/>
</dbReference>
<proteinExistence type="inferred from homology"/>
<dbReference type="EMBL" id="JANAWD010000285">
    <property type="protein sequence ID" value="KAJ3482177.1"/>
    <property type="molecule type" value="Genomic_DNA"/>
</dbReference>
<dbReference type="GO" id="GO:0003681">
    <property type="term" value="F:bent DNA binding"/>
    <property type="evidence" value="ECO:0007669"/>
    <property type="project" value="TreeGrafter"/>
</dbReference>
<comment type="caution">
    <text evidence="7">The sequence shown here is derived from an EMBL/GenBank/DDBJ whole genome shotgun (WGS) entry which is preliminary data.</text>
</comment>
<gene>
    <name evidence="7" type="ORF">NLI96_g7157</name>
</gene>
<evidence type="ECO:0000256" key="2">
    <source>
        <dbReference type="ARBA" id="ARBA00010410"/>
    </source>
</evidence>
<reference evidence="7" key="1">
    <citation type="submission" date="2022-07" db="EMBL/GenBank/DDBJ databases">
        <title>Genome Sequence of Physisporinus lineatus.</title>
        <authorList>
            <person name="Buettner E."/>
        </authorList>
    </citation>
    <scope>NUCLEOTIDE SEQUENCE</scope>
    <source>
        <strain evidence="7">VT162</strain>
    </source>
</reference>
<dbReference type="GO" id="GO:0001006">
    <property type="term" value="F:RNA polymerase III type 3 promoter sequence-specific DNA binding"/>
    <property type="evidence" value="ECO:0007669"/>
    <property type="project" value="TreeGrafter"/>
</dbReference>
<accession>A0AAD5V4E8</accession>
<sequence>MSVGSGRAHESIFGPPSALIDISEFLKSANNLEASHPCHLFTSTASSIAGNANGEWLNLPPSERDRIQEECRIDDIQKELHNVVDDPALYNHVTNSHEAAVQSIYESTETSNRRKRKRVTIASPARDASSVDVLKEKIEATQLKSWPLSLSSALFIRTPKQADHNTLTTIIASASDTMTRQAVLFITVFNPLGWGHRQIARGSQHAVLSSQTLDEFLKAIPCPYHRIPKPIGESEIADSGSDGALACIEGALYAGGQNQGVLTSNLLGHLQRLEEQNSVPLTNGSPIEKTAFASLSVKLQTPYWLVHSGDCEHYFTIDQIRYELESVHPKLH</sequence>
<evidence type="ECO:0000256" key="5">
    <source>
        <dbReference type="ARBA" id="ARBA00023163"/>
    </source>
</evidence>
<keyword evidence="4" id="KW-0238">DNA-binding</keyword>
<name>A0AAD5V4E8_9APHY</name>
<evidence type="ECO:0000256" key="3">
    <source>
        <dbReference type="ARBA" id="ARBA00023015"/>
    </source>
</evidence>
<dbReference type="GO" id="GO:0000978">
    <property type="term" value="F:RNA polymerase II cis-regulatory region sequence-specific DNA binding"/>
    <property type="evidence" value="ECO:0007669"/>
    <property type="project" value="TreeGrafter"/>
</dbReference>
<comment type="similarity">
    <text evidence="2">Belongs to the SNAPC3/SRD2 family.</text>
</comment>
<keyword evidence="3" id="KW-0805">Transcription regulation</keyword>
<keyword evidence="8" id="KW-1185">Reference proteome</keyword>